<evidence type="ECO:0000256" key="7">
    <source>
        <dbReference type="ARBA" id="ARBA00023170"/>
    </source>
</evidence>
<feature type="transmembrane region" description="Helical" evidence="9">
    <location>
        <begin position="12"/>
        <end position="32"/>
    </location>
</feature>
<dbReference type="STRING" id="1611254.A0A2G5SI34"/>
<evidence type="ECO:0000259" key="10">
    <source>
        <dbReference type="PROSITE" id="PS51030"/>
    </source>
</evidence>
<dbReference type="Gene3D" id="3.30.50.10">
    <property type="entry name" value="Erythroid Transcription Factor GATA-1, subunit A"/>
    <property type="match status" value="1"/>
</dbReference>
<dbReference type="PROSITE" id="PS51030">
    <property type="entry name" value="NUCLEAR_REC_DBD_2"/>
    <property type="match status" value="1"/>
</dbReference>
<keyword evidence="1" id="KW-0479">Metal-binding</keyword>
<dbReference type="OrthoDB" id="9996608at2759"/>
<comment type="caution">
    <text evidence="11">The sequence shown here is derived from an EMBL/GenBank/DDBJ whole genome shotgun (WGS) entry which is preliminary data.</text>
</comment>
<dbReference type="EMBL" id="PDUG01000007">
    <property type="protein sequence ID" value="PIC14579.1"/>
    <property type="molecule type" value="Genomic_DNA"/>
</dbReference>
<dbReference type="Proteomes" id="UP000230233">
    <property type="component" value="Unassembled WGS sequence"/>
</dbReference>
<dbReference type="AlphaFoldDB" id="A0A2G5SI34"/>
<sequence length="80" mass="9464">MPNCSVCSNPLASYHFGAIVCRACAAFFRRYVHRKRILVICKCLKNLRDSRFPCRLCRLKKCLSVGMQKSRNFWFFQKLQ</sequence>
<keyword evidence="8" id="KW-0539">Nucleus</keyword>
<evidence type="ECO:0000256" key="4">
    <source>
        <dbReference type="ARBA" id="ARBA00023015"/>
    </source>
</evidence>
<evidence type="ECO:0000256" key="9">
    <source>
        <dbReference type="SAM" id="Phobius"/>
    </source>
</evidence>
<dbReference type="GO" id="GO:0003700">
    <property type="term" value="F:DNA-binding transcription factor activity"/>
    <property type="evidence" value="ECO:0007669"/>
    <property type="project" value="InterPro"/>
</dbReference>
<dbReference type="GO" id="GO:0043565">
    <property type="term" value="F:sequence-specific DNA binding"/>
    <property type="evidence" value="ECO:0007669"/>
    <property type="project" value="InterPro"/>
</dbReference>
<evidence type="ECO:0000256" key="6">
    <source>
        <dbReference type="ARBA" id="ARBA00023163"/>
    </source>
</evidence>
<evidence type="ECO:0000313" key="11">
    <source>
        <dbReference type="EMBL" id="PIC14579.1"/>
    </source>
</evidence>
<keyword evidence="12" id="KW-1185">Reference proteome</keyword>
<evidence type="ECO:0000313" key="12">
    <source>
        <dbReference type="Proteomes" id="UP000230233"/>
    </source>
</evidence>
<dbReference type="Pfam" id="PF00105">
    <property type="entry name" value="zf-C4"/>
    <property type="match status" value="1"/>
</dbReference>
<keyword evidence="5" id="KW-0238">DNA-binding</keyword>
<evidence type="ECO:0000256" key="1">
    <source>
        <dbReference type="ARBA" id="ARBA00022723"/>
    </source>
</evidence>
<accession>A0A2G5SI34</accession>
<dbReference type="InterPro" id="IPR042936">
    <property type="entry name" value="Nhr-150"/>
</dbReference>
<dbReference type="SUPFAM" id="SSF57716">
    <property type="entry name" value="Glucocorticoid receptor-like (DNA-binding domain)"/>
    <property type="match status" value="1"/>
</dbReference>
<evidence type="ECO:0000256" key="3">
    <source>
        <dbReference type="ARBA" id="ARBA00022833"/>
    </source>
</evidence>
<dbReference type="PANTHER" id="PTHR46800">
    <property type="entry name" value="NUCLEAR HORMONE RECEPTOR FAMILY-RELATED-RELATED"/>
    <property type="match status" value="1"/>
</dbReference>
<dbReference type="GO" id="GO:0008270">
    <property type="term" value="F:zinc ion binding"/>
    <property type="evidence" value="ECO:0007669"/>
    <property type="project" value="UniProtKB-KW"/>
</dbReference>
<keyword evidence="6" id="KW-0804">Transcription</keyword>
<dbReference type="PROSITE" id="PS00031">
    <property type="entry name" value="NUCLEAR_REC_DBD_1"/>
    <property type="match status" value="1"/>
</dbReference>
<keyword evidence="4" id="KW-0805">Transcription regulation</keyword>
<gene>
    <name evidence="11" type="ORF">B9Z55_026840</name>
</gene>
<keyword evidence="2" id="KW-0863">Zinc-finger</keyword>
<evidence type="ECO:0000256" key="8">
    <source>
        <dbReference type="ARBA" id="ARBA00023242"/>
    </source>
</evidence>
<name>A0A2G5SI34_9PELO</name>
<keyword evidence="3" id="KW-0862">Zinc</keyword>
<evidence type="ECO:0000256" key="5">
    <source>
        <dbReference type="ARBA" id="ARBA00023125"/>
    </source>
</evidence>
<proteinExistence type="predicted"/>
<organism evidence="11 12">
    <name type="scientific">Caenorhabditis nigoni</name>
    <dbReference type="NCBI Taxonomy" id="1611254"/>
    <lineage>
        <taxon>Eukaryota</taxon>
        <taxon>Metazoa</taxon>
        <taxon>Ecdysozoa</taxon>
        <taxon>Nematoda</taxon>
        <taxon>Chromadorea</taxon>
        <taxon>Rhabditida</taxon>
        <taxon>Rhabditina</taxon>
        <taxon>Rhabditomorpha</taxon>
        <taxon>Rhabditoidea</taxon>
        <taxon>Rhabditidae</taxon>
        <taxon>Peloderinae</taxon>
        <taxon>Caenorhabditis</taxon>
    </lineage>
</organism>
<reference evidence="12" key="1">
    <citation type="submission" date="2017-10" db="EMBL/GenBank/DDBJ databases">
        <title>Rapid genome shrinkage in a self-fertile nematode reveals novel sperm competition proteins.</title>
        <authorList>
            <person name="Yin D."/>
            <person name="Schwarz E.M."/>
            <person name="Thomas C.G."/>
            <person name="Felde R.L."/>
            <person name="Korf I.F."/>
            <person name="Cutter A.D."/>
            <person name="Schartner C.M."/>
            <person name="Ralston E.J."/>
            <person name="Meyer B.J."/>
            <person name="Haag E.S."/>
        </authorList>
    </citation>
    <scope>NUCLEOTIDE SEQUENCE [LARGE SCALE GENOMIC DNA]</scope>
    <source>
        <strain evidence="12">JU1422</strain>
    </source>
</reference>
<dbReference type="SMART" id="SM00399">
    <property type="entry name" value="ZnF_C4"/>
    <property type="match status" value="1"/>
</dbReference>
<dbReference type="InterPro" id="IPR001628">
    <property type="entry name" value="Znf_hrmn_rcpt"/>
</dbReference>
<keyword evidence="9" id="KW-1133">Transmembrane helix</keyword>
<dbReference type="InterPro" id="IPR013088">
    <property type="entry name" value="Znf_NHR/GATA"/>
</dbReference>
<keyword evidence="7" id="KW-0675">Receptor</keyword>
<dbReference type="PANTHER" id="PTHR46800:SF3">
    <property type="entry name" value="NUCLEAR HORMONE RECEPTOR FAMILY"/>
    <property type="match status" value="1"/>
</dbReference>
<dbReference type="PRINTS" id="PR00047">
    <property type="entry name" value="STROIDFINGER"/>
</dbReference>
<feature type="domain" description="Nuclear receptor" evidence="10">
    <location>
        <begin position="1"/>
        <end position="74"/>
    </location>
</feature>
<keyword evidence="9" id="KW-0812">Transmembrane</keyword>
<protein>
    <recommendedName>
        <fullName evidence="10">Nuclear receptor domain-containing protein</fullName>
    </recommendedName>
</protein>
<keyword evidence="9" id="KW-0472">Membrane</keyword>
<evidence type="ECO:0000256" key="2">
    <source>
        <dbReference type="ARBA" id="ARBA00022771"/>
    </source>
</evidence>